<feature type="chain" id="PRO_5033015523" description="Secreted protein" evidence="1">
    <location>
        <begin position="19"/>
        <end position="91"/>
    </location>
</feature>
<feature type="signal peptide" evidence="1">
    <location>
        <begin position="1"/>
        <end position="18"/>
    </location>
</feature>
<evidence type="ECO:0000313" key="2">
    <source>
        <dbReference type="EMBL" id="GFP97402.1"/>
    </source>
</evidence>
<accession>A0A830CGJ4</accession>
<organism evidence="2 3">
    <name type="scientific">Phtheirospermum japonicum</name>
    <dbReference type="NCBI Taxonomy" id="374723"/>
    <lineage>
        <taxon>Eukaryota</taxon>
        <taxon>Viridiplantae</taxon>
        <taxon>Streptophyta</taxon>
        <taxon>Embryophyta</taxon>
        <taxon>Tracheophyta</taxon>
        <taxon>Spermatophyta</taxon>
        <taxon>Magnoliopsida</taxon>
        <taxon>eudicotyledons</taxon>
        <taxon>Gunneridae</taxon>
        <taxon>Pentapetalae</taxon>
        <taxon>asterids</taxon>
        <taxon>lamiids</taxon>
        <taxon>Lamiales</taxon>
        <taxon>Orobanchaceae</taxon>
        <taxon>Orobanchaceae incertae sedis</taxon>
        <taxon>Phtheirospermum</taxon>
    </lineage>
</organism>
<evidence type="ECO:0008006" key="4">
    <source>
        <dbReference type="Google" id="ProtNLM"/>
    </source>
</evidence>
<keyword evidence="1" id="KW-0732">Signal</keyword>
<proteinExistence type="predicted"/>
<protein>
    <recommendedName>
        <fullName evidence="4">Secreted protein</fullName>
    </recommendedName>
</protein>
<reference evidence="2" key="1">
    <citation type="submission" date="2020-07" db="EMBL/GenBank/DDBJ databases">
        <title>Ethylene signaling mediates host invasion by parasitic plants.</title>
        <authorList>
            <person name="Yoshida S."/>
        </authorList>
    </citation>
    <scope>NUCLEOTIDE SEQUENCE</scope>
    <source>
        <strain evidence="2">Okayama</strain>
    </source>
</reference>
<sequence length="91" mass="10500">MCCRVLVSLYRIWATCWGRPMTSLAFLLQRCRLLQASWGLSWFVSRSTRLSSEASFGRSRIMMLSDPGLGKRVIMANTRRLTVCLITRIRV</sequence>
<name>A0A830CGJ4_9LAMI</name>
<evidence type="ECO:0000256" key="1">
    <source>
        <dbReference type="SAM" id="SignalP"/>
    </source>
</evidence>
<dbReference type="AlphaFoldDB" id="A0A830CGJ4"/>
<keyword evidence="3" id="KW-1185">Reference proteome</keyword>
<comment type="caution">
    <text evidence="2">The sequence shown here is derived from an EMBL/GenBank/DDBJ whole genome shotgun (WGS) entry which is preliminary data.</text>
</comment>
<evidence type="ECO:0000313" key="3">
    <source>
        <dbReference type="Proteomes" id="UP000653305"/>
    </source>
</evidence>
<gene>
    <name evidence="2" type="ORF">PHJA_001884300</name>
</gene>
<dbReference type="EMBL" id="BMAC01000486">
    <property type="protein sequence ID" value="GFP97402.1"/>
    <property type="molecule type" value="Genomic_DNA"/>
</dbReference>
<dbReference type="Proteomes" id="UP000653305">
    <property type="component" value="Unassembled WGS sequence"/>
</dbReference>